<dbReference type="PANTHER" id="PTHR10795">
    <property type="entry name" value="PROPROTEIN CONVERTASE SUBTILISIN/KEXIN"/>
    <property type="match status" value="1"/>
</dbReference>
<dbReference type="Pfam" id="PF00082">
    <property type="entry name" value="Peptidase_S8"/>
    <property type="match status" value="4"/>
</dbReference>
<accession>A0A438DDL5</accession>
<dbReference type="FunFam" id="3.30.70.80:FF:000002">
    <property type="entry name" value="Subtilisin-like protease SBT5.3"/>
    <property type="match status" value="3"/>
</dbReference>
<evidence type="ECO:0000256" key="4">
    <source>
        <dbReference type="ARBA" id="ARBA00022801"/>
    </source>
</evidence>
<dbReference type="Pfam" id="PF05922">
    <property type="entry name" value="Inhibitor_I9"/>
    <property type="match status" value="3"/>
</dbReference>
<comment type="similarity">
    <text evidence="1 7">Belongs to the peptidase S8 family.</text>
</comment>
<feature type="domain" description="Subtilisin-like protease fibronectin type-III" evidence="12">
    <location>
        <begin position="1013"/>
        <end position="1099"/>
    </location>
</feature>
<feature type="active site" description="Charge relay system" evidence="7">
    <location>
        <position position="2025"/>
    </location>
</feature>
<feature type="domain" description="Inhibitor I9" evidence="11">
    <location>
        <begin position="1115"/>
        <end position="1201"/>
    </location>
</feature>
<dbReference type="InterPro" id="IPR010259">
    <property type="entry name" value="S8pro/Inhibitor_I9"/>
</dbReference>
<keyword evidence="4 7" id="KW-0378">Hydrolase</keyword>
<dbReference type="InterPro" id="IPR045051">
    <property type="entry name" value="SBT"/>
</dbReference>
<feature type="domain" description="Subtilisin-like protease fibronectin type-III" evidence="12">
    <location>
        <begin position="659"/>
        <end position="754"/>
    </location>
</feature>
<dbReference type="EMBL" id="QGNW01001671">
    <property type="protein sequence ID" value="RVW33573.1"/>
    <property type="molecule type" value="Genomic_DNA"/>
</dbReference>
<feature type="active site" description="Charge relay system" evidence="7">
    <location>
        <position position="1956"/>
    </location>
</feature>
<evidence type="ECO:0000256" key="6">
    <source>
        <dbReference type="PIRSR" id="PIRSR615500-1"/>
    </source>
</evidence>
<feature type="domain" description="Subtilisin-like protease fibronectin type-III" evidence="12">
    <location>
        <begin position="1751"/>
        <end position="1812"/>
    </location>
</feature>
<feature type="domain" description="PA" evidence="10">
    <location>
        <begin position="1463"/>
        <end position="1554"/>
    </location>
</feature>
<dbReference type="InterPro" id="IPR023828">
    <property type="entry name" value="Peptidase_S8_Ser-AS"/>
</dbReference>
<feature type="domain" description="Peptidase S8/S53" evidence="9">
    <location>
        <begin position="857"/>
        <end position="958"/>
    </location>
</feature>
<feature type="domain" description="Peptidase S8/S53" evidence="9">
    <location>
        <begin position="1947"/>
        <end position="2370"/>
    </location>
</feature>
<dbReference type="Gene3D" id="3.40.50.200">
    <property type="entry name" value="Peptidase S8/S53 domain"/>
    <property type="match status" value="5"/>
</dbReference>
<organism evidence="13 14">
    <name type="scientific">Vitis vinifera</name>
    <name type="common">Grape</name>
    <dbReference type="NCBI Taxonomy" id="29760"/>
    <lineage>
        <taxon>Eukaryota</taxon>
        <taxon>Viridiplantae</taxon>
        <taxon>Streptophyta</taxon>
        <taxon>Embryophyta</taxon>
        <taxon>Tracheophyta</taxon>
        <taxon>Spermatophyta</taxon>
        <taxon>Magnoliopsida</taxon>
        <taxon>eudicotyledons</taxon>
        <taxon>Gunneridae</taxon>
        <taxon>Pentapetalae</taxon>
        <taxon>rosids</taxon>
        <taxon>Vitales</taxon>
        <taxon>Vitaceae</taxon>
        <taxon>Viteae</taxon>
        <taxon>Vitis</taxon>
    </lineage>
</organism>
<feature type="active site" description="Charge relay system" evidence="6 7">
    <location>
        <position position="1638"/>
    </location>
</feature>
<dbReference type="InterPro" id="IPR000209">
    <property type="entry name" value="Peptidase_S8/S53_dom"/>
</dbReference>
<feature type="active site" description="Charge relay system" evidence="7">
    <location>
        <position position="2329"/>
    </location>
</feature>
<dbReference type="PRINTS" id="PR00723">
    <property type="entry name" value="SUBTILISIN"/>
</dbReference>
<evidence type="ECO:0000256" key="5">
    <source>
        <dbReference type="ARBA" id="ARBA00022825"/>
    </source>
</evidence>
<dbReference type="SUPFAM" id="SSF52743">
    <property type="entry name" value="Subtilisin-like"/>
    <property type="match status" value="4"/>
</dbReference>
<dbReference type="Pfam" id="PF02225">
    <property type="entry name" value="PA"/>
    <property type="match status" value="3"/>
</dbReference>
<evidence type="ECO:0000256" key="8">
    <source>
        <dbReference type="SAM" id="SignalP"/>
    </source>
</evidence>
<dbReference type="FunFam" id="3.40.50.200:FF:000006">
    <property type="entry name" value="Subtilisin-like protease SBT1.5"/>
    <property type="match status" value="3"/>
</dbReference>
<dbReference type="PROSITE" id="PS00138">
    <property type="entry name" value="SUBTILASE_SER"/>
    <property type="match status" value="4"/>
</dbReference>
<evidence type="ECO:0000256" key="7">
    <source>
        <dbReference type="PROSITE-ProRule" id="PRU01240"/>
    </source>
</evidence>
<feature type="signal peptide" evidence="8">
    <location>
        <begin position="1"/>
        <end position="24"/>
    </location>
</feature>
<evidence type="ECO:0000256" key="1">
    <source>
        <dbReference type="ARBA" id="ARBA00011073"/>
    </source>
</evidence>
<dbReference type="GO" id="GO:0004252">
    <property type="term" value="F:serine-type endopeptidase activity"/>
    <property type="evidence" value="ECO:0007669"/>
    <property type="project" value="UniProtKB-UniRule"/>
</dbReference>
<comment type="caution">
    <text evidence="13">The sequence shown here is derived from an EMBL/GenBank/DDBJ whole genome shotgun (WGS) entry which is preliminary data.</text>
</comment>
<feature type="domain" description="PA" evidence="10">
    <location>
        <begin position="393"/>
        <end position="488"/>
    </location>
</feature>
<proteinExistence type="inferred from homology"/>
<dbReference type="FunFam" id="2.60.40.2310:FF:000001">
    <property type="entry name" value="Subtilisin-like protease SBT1.5"/>
    <property type="match status" value="1"/>
</dbReference>
<feature type="active site" description="Charge relay system" evidence="7">
    <location>
        <position position="572"/>
    </location>
</feature>
<dbReference type="GO" id="GO:0006508">
    <property type="term" value="P:proteolysis"/>
    <property type="evidence" value="ECO:0007669"/>
    <property type="project" value="UniProtKB-KW"/>
</dbReference>
<protein>
    <submittedName>
        <fullName evidence="13">Subtilisin-like protease SBT5.3</fullName>
    </submittedName>
</protein>
<dbReference type="InterPro" id="IPR034197">
    <property type="entry name" value="Peptidases_S8_3"/>
</dbReference>
<keyword evidence="5 7" id="KW-0720">Serine protease</keyword>
<dbReference type="Proteomes" id="UP000288805">
    <property type="component" value="Unassembled WGS sequence"/>
</dbReference>
<evidence type="ECO:0000256" key="2">
    <source>
        <dbReference type="ARBA" id="ARBA00022670"/>
    </source>
</evidence>
<feature type="domain" description="Subtilisin-like protease fibronectin type-III" evidence="12">
    <location>
        <begin position="2442"/>
        <end position="2537"/>
    </location>
</feature>
<dbReference type="PROSITE" id="PS51892">
    <property type="entry name" value="SUBTILASE"/>
    <property type="match status" value="3"/>
</dbReference>
<keyword evidence="3 8" id="KW-0732">Signal</keyword>
<feature type="active site" description="Charge relay system" evidence="6 7">
    <location>
        <position position="1307"/>
    </location>
</feature>
<dbReference type="InterPro" id="IPR041469">
    <property type="entry name" value="Subtilisin-like_FN3"/>
</dbReference>
<dbReference type="Pfam" id="PF17766">
    <property type="entry name" value="fn3_6"/>
    <property type="match status" value="4"/>
</dbReference>
<feature type="active site" description="Charge relay system" evidence="6 7">
    <location>
        <position position="1238"/>
    </location>
</feature>
<dbReference type="Gene3D" id="3.30.70.80">
    <property type="entry name" value="Peptidase S8 propeptide/proteinase inhibitor I9"/>
    <property type="match status" value="3"/>
</dbReference>
<dbReference type="InterPro" id="IPR036852">
    <property type="entry name" value="Peptidase_S8/S53_dom_sf"/>
</dbReference>
<dbReference type="InterPro" id="IPR015500">
    <property type="entry name" value="Peptidase_S8_subtilisin-rel"/>
</dbReference>
<evidence type="ECO:0000259" key="12">
    <source>
        <dbReference type="Pfam" id="PF17766"/>
    </source>
</evidence>
<evidence type="ECO:0000259" key="10">
    <source>
        <dbReference type="Pfam" id="PF02225"/>
    </source>
</evidence>
<evidence type="ECO:0000259" key="11">
    <source>
        <dbReference type="Pfam" id="PF05922"/>
    </source>
</evidence>
<sequence length="2544" mass="274467">MGIMSPLFLLSFILFTVMKCPTLALKRASIILYLSQFSKWLTTHSYVVYLGSHSHGAEPTSVLDFSRITDSHHDLLVSCLGSKKKAQEAIFYSYTRYINGFAAVLEDEEAAELSKRPGVVSVFLNQKNEMQTTRSWEFLGLERNGEIPADSIWVKAGFGEDIIIGNLDTGVWPESESFNDKGMGPIPSKWKGYCEPNDGVKCNRKLIGARYFNKGYEAPLGRLLNSSYQTARDTYGHGTHTLSTAGGGFVGEANLLGSGYGTAKGGSPKARVASYKVCWQGCYDADILAAFDAAIHDGVDILSISLGGPPRDYFLDSITIGSFQAVKNGIVVVCSAGNSGPTPGSVTNLAPWILTVAASTIDREFPSNVMLGNNKQFKGLSFKTNNLTAEKFYPLVYSVDARAANASARDAQICSVGSLDPKKVKGKIVYCLVDPSGLNALNVEKSWVVAQAGGIGMILANHLTTTTLIPQAHFVPTSRVSAADGLAILLYIHTTKYPVAYISGAIEVGTVTAPIMASFSSQGPNTITPEILKPDITAPGVQIIAAYTEARGPTFLQSDHRRVLFSILSGTSMSCPHVSGAVGLLKKIHPNWSPSAIRSAIMTSGHLSPNRAMDPGLVYDLTITDYLNFLCSIGYNTTQLSTFVDKKYECPSKPMRPWDLNYPSITVPSLSGKVTVTRTLKNVGTPATYTVRIKAPSGISVKVEPKRLRFEKINEEKMFKVTIEAKRDDGGGEYVFGRLIWSDGKHFVGSPIVVNATTFHIQLCSVGSLDPKKVKGKIVYCLVGLNAIVEKSWVVAQTGGVGMILANHLTTTALIAQAHFVPTSHVSAADGLAILLYIQTTKYPVAYISGATEVGTVPAPIMATFSSQGPNLITPEILKPDITAPGVRILAAYTEANGPTGLQSDDRRVPFNIGSGTSMSCPHVAGTVGLLKKIHPHWSPSAIRSAIVTTARTRSNLRQPMANGTLSEANPFNYGAGYLSPNHAMDPGLVYDLTTTDYLNFLCSIGYNATQLSSLSGKVTVTRTLKNVGTPATYTVQTEVPSGISLKVEPNTLKFEKINEEKTFKVPLEAKRDGEGGEYVFGRLIWSDGEHYVRSPIVVNATTMLLIELYVTSSSYVVYLGSHSHGVEHTSSLHFSKITDSYYDLLGSCMGSKKKAQEAIFYSYTSYINGFAAVLEDEEAAELSKQPGVLSVFLNQKNELHTTRSWEFLGLERNGEVPANSIWVKARFGEEIIIGNLDTGVWPESDSFNDKGMEPIPSKWKGYCEPSDGVKCNRKLIGARYFNKGYEAALGRPLDSSYQTARDTNGHGTHTLSTAGGGFVGGANLLGSGYGTAKGGSPSARVASYKVCWPSCYDADILAAFDAAIHDGVDVLSVSLGGPPRDYFLDSIAIGSFQAVKKGIVVVCSAGNSGPTPGSVENLAPWIITVAASTIDRDFPSYVMLGNNEQFKGLSFYTNSLPAAKFYPLVYSVDARAPNASARDAQLCFVGSLDPEKVKGKIVYCLIGLNEIVQKSWVVAQAGGIGMILANRLSTSTLIPQAHFVPTSYVSAADGLAILLYIHITKYPVAYIRGATEVGTVAAPIMASFSSQGPNTITPGILKPDITAPGVNILAAYIEAKGPTFLQSDDRRVLFNIVSGTSMSCPHVSGTVGLLKKIHPHWSPSAIRSAIMTTARTRNNVRQPMANGTLEEANPFNYGAGHLWPNRAMDPGLVYDLTTIDYLNFLCSIGYNATQLSRFVDEPYECPPNPMSVLDLNYPSITVPSFSGKVTVTRSLKNVGTPATYTVRTEVPSGLLVKVEPERLKFEKINEEKHSRIVETLLLEERIAEILINHKESYVVYLGGHSHGAQPPSASDFSRITDSHHDLLGSCMSSKKKAREAIFYSYTRYINGFAAVLEDEEAAELSKKPGVVSVFLNQKNELHTTRSWEFLGLERNGEIPADSIWTKGKFGEDIIIGHLDTGVWTESESFNDQGIGPIPSKWKGYCETNDGVKCNRKLIGARYFNKGYEAALGKPLNSSYQTARDTDRHGTHTLSTAGGGFVGGANLLGSGYGTAKGGSPSARVASYKVCWPSCCDADILAAFDAVNTQFHSHINITILGTLVLNAAIHDGVDVLSLSLGFPRGYFLDSVAVGSFQAVKNGIVVVCSAGNSGPTPGSVENSAPWIITVAASTIDRDSPSYVMLGNNRQFKGLSFYTNSLPAEKFYPLVYSVDARAPNASARDALLCFVGSLDPEKAGGIRMIIAHRLSTGAIIHRAHFVPTSHVSATEVGTVVAPIMASTSAQGPNPIAPEILKPDITAPGVNILAAYTEAKGPTDLQSDDRRLPFHIVSGTSMSCPHVSGIVGLLKKIHPDWSPSTIRSTIMTTARTRSNVRQPLANETLAEANPFNYGAGHLWPNRAMDPGLVYDLTTTDYLNFLCSIGYNATQLLKFVDKPYECPPKPLSSWDLNYPSITVPSLSVKVTVTRTLKNVGSPATYTVRTEVPSGISVKLEPNRLKFEKINEEKTFKVTLEAKRDDEDGGNVFGRLIWTDGEHYVRSPIVVNATTLQM</sequence>
<evidence type="ECO:0000313" key="14">
    <source>
        <dbReference type="Proteomes" id="UP000288805"/>
    </source>
</evidence>
<feature type="domain" description="Inhibitor I9" evidence="11">
    <location>
        <begin position="1833"/>
        <end position="1919"/>
    </location>
</feature>
<reference evidence="13 14" key="1">
    <citation type="journal article" date="2018" name="PLoS Genet.">
        <title>Population sequencing reveals clonal diversity and ancestral inbreeding in the grapevine cultivar Chardonnay.</title>
        <authorList>
            <person name="Roach M.J."/>
            <person name="Johnson D.L."/>
            <person name="Bohlmann J."/>
            <person name="van Vuuren H.J."/>
            <person name="Jones S.J."/>
            <person name="Pretorius I.S."/>
            <person name="Schmidt S.A."/>
            <person name="Borneman A.R."/>
        </authorList>
    </citation>
    <scope>NUCLEOTIDE SEQUENCE [LARGE SCALE GENOMIC DNA]</scope>
    <source>
        <strain evidence="14">cv. Chardonnay</strain>
        <tissue evidence="13">Leaf</tissue>
    </source>
</reference>
<feature type="active site" description="Charge relay system" evidence="7">
    <location>
        <position position="237"/>
    </location>
</feature>
<dbReference type="CDD" id="cd04852">
    <property type="entry name" value="Peptidases_S8_3"/>
    <property type="match status" value="3"/>
</dbReference>
<dbReference type="FunFam" id="3.50.30.30:FF:000005">
    <property type="entry name" value="subtilisin-like protease SBT1.5"/>
    <property type="match status" value="2"/>
</dbReference>
<gene>
    <name evidence="13" type="primary">AIR3_6</name>
    <name evidence="13" type="ORF">CK203_080011</name>
</gene>
<feature type="chain" id="PRO_5019204082" evidence="8">
    <location>
        <begin position="25"/>
        <end position="2544"/>
    </location>
</feature>
<dbReference type="FunFam" id="2.60.40.2310:FF:000002">
    <property type="entry name" value="p69E protein-like"/>
    <property type="match status" value="1"/>
</dbReference>
<evidence type="ECO:0000256" key="3">
    <source>
        <dbReference type="ARBA" id="ARBA00022729"/>
    </source>
</evidence>
<evidence type="ECO:0000259" key="9">
    <source>
        <dbReference type="Pfam" id="PF00082"/>
    </source>
</evidence>
<dbReference type="CDD" id="cd02120">
    <property type="entry name" value="PA_subtilisin_like"/>
    <property type="match status" value="3"/>
</dbReference>
<feature type="domain" description="Peptidase S8/S53" evidence="9">
    <location>
        <begin position="159"/>
        <end position="604"/>
    </location>
</feature>
<dbReference type="Gene3D" id="3.50.30.30">
    <property type="match status" value="2"/>
</dbReference>
<evidence type="ECO:0000313" key="13">
    <source>
        <dbReference type="EMBL" id="RVW33573.1"/>
    </source>
</evidence>
<feature type="active site" description="Charge relay system" evidence="7">
    <location>
        <position position="168"/>
    </location>
</feature>
<name>A0A438DDL5_VITVI</name>
<feature type="domain" description="Peptidase S8/S53" evidence="9">
    <location>
        <begin position="1229"/>
        <end position="1679"/>
    </location>
</feature>
<dbReference type="InterPro" id="IPR003137">
    <property type="entry name" value="PA_domain"/>
</dbReference>
<feature type="domain" description="PA" evidence="10">
    <location>
        <begin position="763"/>
        <end position="834"/>
    </location>
</feature>
<feature type="domain" description="Inhibitor I9" evidence="11">
    <location>
        <begin position="45"/>
        <end position="129"/>
    </location>
</feature>
<keyword evidence="2 7" id="KW-0645">Protease</keyword>
<dbReference type="InterPro" id="IPR037045">
    <property type="entry name" value="S8pro/Inhibitor_I9_sf"/>
</dbReference>
<dbReference type="Gene3D" id="2.60.40.2310">
    <property type="match status" value="4"/>
</dbReference>